<evidence type="ECO:0000313" key="2">
    <source>
        <dbReference type="Proteomes" id="UP000322667"/>
    </source>
</evidence>
<dbReference type="Proteomes" id="UP000322667">
    <property type="component" value="Chromosome A04"/>
</dbReference>
<organism evidence="1 2">
    <name type="scientific">Gossypium tomentosum</name>
    <name type="common">Hawaiian cotton</name>
    <name type="synonym">Gossypium sandvicense</name>
    <dbReference type="NCBI Taxonomy" id="34277"/>
    <lineage>
        <taxon>Eukaryota</taxon>
        <taxon>Viridiplantae</taxon>
        <taxon>Streptophyta</taxon>
        <taxon>Embryophyta</taxon>
        <taxon>Tracheophyta</taxon>
        <taxon>Spermatophyta</taxon>
        <taxon>Magnoliopsida</taxon>
        <taxon>eudicotyledons</taxon>
        <taxon>Gunneridae</taxon>
        <taxon>Pentapetalae</taxon>
        <taxon>rosids</taxon>
        <taxon>malvids</taxon>
        <taxon>Malvales</taxon>
        <taxon>Malvaceae</taxon>
        <taxon>Malvoideae</taxon>
        <taxon>Gossypium</taxon>
    </lineage>
</organism>
<protein>
    <submittedName>
        <fullName evidence="1">Uncharacterized protein</fullName>
    </submittedName>
</protein>
<dbReference type="AlphaFoldDB" id="A0A5D2R1K9"/>
<gene>
    <name evidence="1" type="ORF">ES332_A04G148500v1</name>
</gene>
<keyword evidence="2" id="KW-1185">Reference proteome</keyword>
<proteinExistence type="predicted"/>
<dbReference type="EMBL" id="CM017613">
    <property type="protein sequence ID" value="TYI33655.1"/>
    <property type="molecule type" value="Genomic_DNA"/>
</dbReference>
<accession>A0A5D2R1K9</accession>
<name>A0A5D2R1K9_GOSTO</name>
<sequence>MFFPVSGHHSTVEISQKFFGYLQVRGLPKATTAKASSWEGGEEKKVKIIERKENKYVAYLTYHVV</sequence>
<reference evidence="1 2" key="1">
    <citation type="submission" date="2019-07" db="EMBL/GenBank/DDBJ databases">
        <title>WGS assembly of Gossypium tomentosum.</title>
        <authorList>
            <person name="Chen Z.J."/>
            <person name="Sreedasyam A."/>
            <person name="Ando A."/>
            <person name="Song Q."/>
            <person name="De L."/>
            <person name="Hulse-Kemp A."/>
            <person name="Ding M."/>
            <person name="Ye W."/>
            <person name="Kirkbride R."/>
            <person name="Jenkins J."/>
            <person name="Plott C."/>
            <person name="Lovell J."/>
            <person name="Lin Y.-M."/>
            <person name="Vaughn R."/>
            <person name="Liu B."/>
            <person name="Li W."/>
            <person name="Simpson S."/>
            <person name="Scheffler B."/>
            <person name="Saski C."/>
            <person name="Grover C."/>
            <person name="Hu G."/>
            <person name="Conover J."/>
            <person name="Carlson J."/>
            <person name="Shu S."/>
            <person name="Boston L."/>
            <person name="Williams M."/>
            <person name="Peterson D."/>
            <person name="Mcgee K."/>
            <person name="Jones D."/>
            <person name="Wendel J."/>
            <person name="Stelly D."/>
            <person name="Grimwood J."/>
            <person name="Schmutz J."/>
        </authorList>
    </citation>
    <scope>NUCLEOTIDE SEQUENCE [LARGE SCALE GENOMIC DNA]</scope>
    <source>
        <strain evidence="1">7179.01</strain>
    </source>
</reference>
<evidence type="ECO:0000313" key="1">
    <source>
        <dbReference type="EMBL" id="TYI33655.1"/>
    </source>
</evidence>